<evidence type="ECO:0000313" key="3">
    <source>
        <dbReference type="Proteomes" id="UP000228531"/>
    </source>
</evidence>
<name>A0A2M8W6A6_9RHOB</name>
<accession>A0A2M8W6A6</accession>
<keyword evidence="3" id="KW-1185">Reference proteome</keyword>
<dbReference type="Pfam" id="PF02627">
    <property type="entry name" value="CMD"/>
    <property type="match status" value="1"/>
</dbReference>
<dbReference type="InterPro" id="IPR029032">
    <property type="entry name" value="AhpD-like"/>
</dbReference>
<gene>
    <name evidence="2" type="ORF">BC777_2803</name>
</gene>
<dbReference type="PANTHER" id="PTHR34846:SF10">
    <property type="entry name" value="CYTOPLASMIC PROTEIN"/>
    <property type="match status" value="1"/>
</dbReference>
<dbReference type="SUPFAM" id="SSF69118">
    <property type="entry name" value="AhpD-like"/>
    <property type="match status" value="1"/>
</dbReference>
<feature type="domain" description="Carboxymuconolactone decarboxylase-like" evidence="1">
    <location>
        <begin position="27"/>
        <end position="92"/>
    </location>
</feature>
<evidence type="ECO:0000259" key="1">
    <source>
        <dbReference type="Pfam" id="PF02627"/>
    </source>
</evidence>
<dbReference type="AlphaFoldDB" id="A0A2M8W6A6"/>
<dbReference type="InterPro" id="IPR003779">
    <property type="entry name" value="CMD-like"/>
</dbReference>
<protein>
    <submittedName>
        <fullName evidence="2">AhpD family alkylhydroperoxidase</fullName>
    </submittedName>
</protein>
<dbReference type="PANTHER" id="PTHR34846">
    <property type="entry name" value="4-CARBOXYMUCONOLACTONE DECARBOXYLASE FAMILY PROTEIN (AFU_ORTHOLOGUE AFUA_6G11590)"/>
    <property type="match status" value="1"/>
</dbReference>
<organism evidence="2 3">
    <name type="scientific">Yoonia maricola</name>
    <dbReference type="NCBI Taxonomy" id="420999"/>
    <lineage>
        <taxon>Bacteria</taxon>
        <taxon>Pseudomonadati</taxon>
        <taxon>Pseudomonadota</taxon>
        <taxon>Alphaproteobacteria</taxon>
        <taxon>Rhodobacterales</taxon>
        <taxon>Paracoccaceae</taxon>
        <taxon>Yoonia</taxon>
    </lineage>
</organism>
<dbReference type="EMBL" id="PGTY01000002">
    <property type="protein sequence ID" value="PJI86434.1"/>
    <property type="molecule type" value="Genomic_DNA"/>
</dbReference>
<evidence type="ECO:0000313" key="2">
    <source>
        <dbReference type="EMBL" id="PJI86434.1"/>
    </source>
</evidence>
<sequence>MIERLDYVSINGPAIASMARAKNHMPSIGGKLRALVELRVSQINGCAYCVDLHTTEARQAGETPQRLDCVTVWREVPFFDDAEKAALEWAEAITTVAKNGAPEHLYNALSDHFSEDEIVDLTLIVAQMNAWNRLAISFGHGPDARAE</sequence>
<dbReference type="Gene3D" id="1.20.1290.10">
    <property type="entry name" value="AhpD-like"/>
    <property type="match status" value="1"/>
</dbReference>
<dbReference type="RefSeq" id="WP_100368862.1">
    <property type="nucleotide sequence ID" value="NZ_PGTY01000002.1"/>
</dbReference>
<proteinExistence type="predicted"/>
<dbReference type="GO" id="GO:0051920">
    <property type="term" value="F:peroxiredoxin activity"/>
    <property type="evidence" value="ECO:0007669"/>
    <property type="project" value="InterPro"/>
</dbReference>
<reference evidence="2 3" key="1">
    <citation type="submission" date="2017-11" db="EMBL/GenBank/DDBJ databases">
        <title>Genomic Encyclopedia of Archaeal and Bacterial Type Strains, Phase II (KMG-II): From Individual Species to Whole Genera.</title>
        <authorList>
            <person name="Goeker M."/>
        </authorList>
    </citation>
    <scope>NUCLEOTIDE SEQUENCE [LARGE SCALE GENOMIC DNA]</scope>
    <source>
        <strain evidence="2 3">DSM 29128</strain>
    </source>
</reference>
<dbReference type="InterPro" id="IPR004675">
    <property type="entry name" value="AhpD_core"/>
</dbReference>
<dbReference type="NCBIfam" id="TIGR00778">
    <property type="entry name" value="ahpD_dom"/>
    <property type="match status" value="1"/>
</dbReference>
<dbReference type="OrthoDB" id="9801997at2"/>
<keyword evidence="2" id="KW-0575">Peroxidase</keyword>
<keyword evidence="2" id="KW-0560">Oxidoreductase</keyword>
<comment type="caution">
    <text evidence="2">The sequence shown here is derived from an EMBL/GenBank/DDBJ whole genome shotgun (WGS) entry which is preliminary data.</text>
</comment>
<dbReference type="Proteomes" id="UP000228531">
    <property type="component" value="Unassembled WGS sequence"/>
</dbReference>